<keyword evidence="2" id="KW-0812">Transmembrane</keyword>
<organism evidence="9 10">
    <name type="scientific">Aristolochia fimbriata</name>
    <name type="common">White veined hardy Dutchman's pipe vine</name>
    <dbReference type="NCBI Taxonomy" id="158543"/>
    <lineage>
        <taxon>Eukaryota</taxon>
        <taxon>Viridiplantae</taxon>
        <taxon>Streptophyta</taxon>
        <taxon>Embryophyta</taxon>
        <taxon>Tracheophyta</taxon>
        <taxon>Spermatophyta</taxon>
        <taxon>Magnoliopsida</taxon>
        <taxon>Magnoliidae</taxon>
        <taxon>Piperales</taxon>
        <taxon>Aristolochiaceae</taxon>
        <taxon>Aristolochia</taxon>
    </lineage>
</organism>
<evidence type="ECO:0000256" key="4">
    <source>
        <dbReference type="ARBA" id="ARBA00022989"/>
    </source>
</evidence>
<dbReference type="SUPFAM" id="SSF48264">
    <property type="entry name" value="Cytochrome P450"/>
    <property type="match status" value="1"/>
</dbReference>
<evidence type="ECO:0000313" key="10">
    <source>
        <dbReference type="Proteomes" id="UP000825729"/>
    </source>
</evidence>
<dbReference type="GO" id="GO:0005506">
    <property type="term" value="F:iron ion binding"/>
    <property type="evidence" value="ECO:0007669"/>
    <property type="project" value="InterPro"/>
</dbReference>
<evidence type="ECO:0000256" key="8">
    <source>
        <dbReference type="SAM" id="SignalP"/>
    </source>
</evidence>
<feature type="signal peptide" evidence="8">
    <location>
        <begin position="1"/>
        <end position="18"/>
    </location>
</feature>
<dbReference type="GO" id="GO:0016020">
    <property type="term" value="C:membrane"/>
    <property type="evidence" value="ECO:0007669"/>
    <property type="project" value="UniProtKB-SubCell"/>
</dbReference>
<evidence type="ECO:0008006" key="11">
    <source>
        <dbReference type="Google" id="ProtNLM"/>
    </source>
</evidence>
<dbReference type="EMBL" id="JAINDJ010000003">
    <property type="protein sequence ID" value="KAG9455267.1"/>
    <property type="molecule type" value="Genomic_DNA"/>
</dbReference>
<evidence type="ECO:0000313" key="9">
    <source>
        <dbReference type="EMBL" id="KAG9455267.1"/>
    </source>
</evidence>
<keyword evidence="7" id="KW-0503">Monooxygenase</keyword>
<feature type="binding site" description="axial binding residue" evidence="6">
    <location>
        <position position="461"/>
    </location>
    <ligand>
        <name>heme</name>
        <dbReference type="ChEBI" id="CHEBI:30413"/>
    </ligand>
    <ligandPart>
        <name>Fe</name>
        <dbReference type="ChEBI" id="CHEBI:18248"/>
    </ligandPart>
</feature>
<evidence type="ECO:0000256" key="5">
    <source>
        <dbReference type="ARBA" id="ARBA00023136"/>
    </source>
</evidence>
<keyword evidence="7" id="KW-0560">Oxidoreductase</keyword>
<comment type="cofactor">
    <cofactor evidence="6">
        <name>heme</name>
        <dbReference type="ChEBI" id="CHEBI:30413"/>
    </cofactor>
</comment>
<dbReference type="PRINTS" id="PR00463">
    <property type="entry name" value="EP450I"/>
</dbReference>
<keyword evidence="3 6" id="KW-0479">Metal-binding</keyword>
<evidence type="ECO:0000256" key="1">
    <source>
        <dbReference type="ARBA" id="ARBA00004167"/>
    </source>
</evidence>
<evidence type="ECO:0000256" key="3">
    <source>
        <dbReference type="ARBA" id="ARBA00022723"/>
    </source>
</evidence>
<sequence>METLLLIVSSLCLCLCLAFWLVPTFKNRKLPPGPPTFPLVGNLVFVTKSSYGLKAILRQLWAQYGPIVTVHFGPRRMIFVSDRHLAHEALVQKGSVFADRPVPGVATRFVTSNQHNINSAPYGDLWRLLRRNLTSGVFHSARVRSFARGRERALRAAVDLMRSESEAGRSVDVLGVFRYALCSSLLVMDFGTLVEDEKIVREIEEEHRRLLLGFARFNVFSIFPSITKLVYKERWRELVEIRRRQEEMLLPLIRARKEIVLKKLEGGGKGEDGFEFSYVDSLLDLELPNEEGRRLTEGEIVTLCSELLNAGIDTIAGTLQWVFANLVKHPEIQEKLFAEIESSTWREITGENDDSAEFIPEEKLQGMEYLKAVVMETLRLHPPNHFLLPHAVKENVKIAGCVLPKGTIVNFAVSEMGLDENVWENPTEFKPERFLEINKDVDLTATREITMMPFGAGRRSCPGLGVAMLHLQYFTANLVRGFKWTAKQGTSEIDLSEKQEVGVVMKHPLEAVLVRRRISNQS</sequence>
<evidence type="ECO:0000256" key="2">
    <source>
        <dbReference type="ARBA" id="ARBA00022692"/>
    </source>
</evidence>
<dbReference type="PANTHER" id="PTHR24298">
    <property type="entry name" value="FLAVONOID 3'-MONOOXYGENASE-RELATED"/>
    <property type="match status" value="1"/>
</dbReference>
<dbReference type="Pfam" id="PF00067">
    <property type="entry name" value="p450"/>
    <property type="match status" value="1"/>
</dbReference>
<comment type="similarity">
    <text evidence="7">Belongs to the cytochrome P450 family.</text>
</comment>
<dbReference type="InterPro" id="IPR001128">
    <property type="entry name" value="Cyt_P450"/>
</dbReference>
<dbReference type="PROSITE" id="PS00086">
    <property type="entry name" value="CYTOCHROME_P450"/>
    <property type="match status" value="1"/>
</dbReference>
<dbReference type="Proteomes" id="UP000825729">
    <property type="component" value="Unassembled WGS sequence"/>
</dbReference>
<keyword evidence="4" id="KW-1133">Transmembrane helix</keyword>
<keyword evidence="8" id="KW-0732">Signal</keyword>
<name>A0AAV7F655_ARIFI</name>
<dbReference type="InterPro" id="IPR051103">
    <property type="entry name" value="Plant_metabolite_P450s"/>
</dbReference>
<dbReference type="Gene3D" id="1.10.630.10">
    <property type="entry name" value="Cytochrome P450"/>
    <property type="match status" value="1"/>
</dbReference>
<feature type="chain" id="PRO_5043518462" description="Cytochrome P450" evidence="8">
    <location>
        <begin position="19"/>
        <end position="522"/>
    </location>
</feature>
<dbReference type="AlphaFoldDB" id="A0AAV7F655"/>
<comment type="subcellular location">
    <subcellularLocation>
        <location evidence="1">Membrane</location>
        <topology evidence="1">Single-pass membrane protein</topology>
    </subcellularLocation>
</comment>
<comment type="caution">
    <text evidence="9">The sequence shown here is derived from an EMBL/GenBank/DDBJ whole genome shotgun (WGS) entry which is preliminary data.</text>
</comment>
<dbReference type="GO" id="GO:0016709">
    <property type="term" value="F:oxidoreductase activity, acting on paired donors, with incorporation or reduction of molecular oxygen, NAD(P)H as one donor, and incorporation of one atom of oxygen"/>
    <property type="evidence" value="ECO:0007669"/>
    <property type="project" value="TreeGrafter"/>
</dbReference>
<keyword evidence="10" id="KW-1185">Reference proteome</keyword>
<keyword evidence="6 7" id="KW-0349">Heme</keyword>
<protein>
    <recommendedName>
        <fullName evidence="11">Cytochrome P450</fullName>
    </recommendedName>
</protein>
<dbReference type="InterPro" id="IPR036396">
    <property type="entry name" value="Cyt_P450_sf"/>
</dbReference>
<dbReference type="PANTHER" id="PTHR24298:SF800">
    <property type="entry name" value="CYTOCHROME P450 89A2-RELATED"/>
    <property type="match status" value="1"/>
</dbReference>
<keyword evidence="6 7" id="KW-0408">Iron</keyword>
<evidence type="ECO:0000256" key="7">
    <source>
        <dbReference type="RuleBase" id="RU000461"/>
    </source>
</evidence>
<gene>
    <name evidence="9" type="ORF">H6P81_008171</name>
</gene>
<evidence type="ECO:0000256" key="6">
    <source>
        <dbReference type="PIRSR" id="PIRSR602401-1"/>
    </source>
</evidence>
<dbReference type="PRINTS" id="PR00385">
    <property type="entry name" value="P450"/>
</dbReference>
<accession>A0AAV7F655</accession>
<dbReference type="InterPro" id="IPR002401">
    <property type="entry name" value="Cyt_P450_E_grp-I"/>
</dbReference>
<reference evidence="9 10" key="1">
    <citation type="submission" date="2021-07" db="EMBL/GenBank/DDBJ databases">
        <title>The Aristolochia fimbriata genome: insights into angiosperm evolution, floral development and chemical biosynthesis.</title>
        <authorList>
            <person name="Jiao Y."/>
        </authorList>
    </citation>
    <scope>NUCLEOTIDE SEQUENCE [LARGE SCALE GENOMIC DNA]</scope>
    <source>
        <strain evidence="9">IBCAS-2021</strain>
        <tissue evidence="9">Leaf</tissue>
    </source>
</reference>
<dbReference type="CDD" id="cd11075">
    <property type="entry name" value="CYP77_89"/>
    <property type="match status" value="1"/>
</dbReference>
<dbReference type="InterPro" id="IPR017972">
    <property type="entry name" value="Cyt_P450_CS"/>
</dbReference>
<proteinExistence type="inferred from homology"/>
<dbReference type="GO" id="GO:0020037">
    <property type="term" value="F:heme binding"/>
    <property type="evidence" value="ECO:0007669"/>
    <property type="project" value="InterPro"/>
</dbReference>
<keyword evidence="5" id="KW-0472">Membrane</keyword>